<evidence type="ECO:0000256" key="1">
    <source>
        <dbReference type="SAM" id="SignalP"/>
    </source>
</evidence>
<feature type="chain" id="PRO_5046784215" description="PEP-CTERM sorting domain-containing protein" evidence="1">
    <location>
        <begin position="23"/>
        <end position="301"/>
    </location>
</feature>
<accession>A0ABS9DCU5</accession>
<dbReference type="RefSeq" id="WP_235313922.1">
    <property type="nucleotide sequence ID" value="NZ_JAKGAS010000011.1"/>
</dbReference>
<evidence type="ECO:0000313" key="2">
    <source>
        <dbReference type="EMBL" id="MCF2949823.1"/>
    </source>
</evidence>
<sequence length="301" mass="32744">MKSIHKNLLIASSVLFSSVSIAGTTTWEWNLNNESVGKDYISNGDYEYLSTNDITNQKQVDLHAFSDTAGQQDDQITAAKFDRYSSGWGVVNYDSESGSPEHAFDNKDLGITQGPCPTGYRHSSRGGSYSDKCYKSSGFDGYIDDLDYDETDYDMALISFDTSVALTEIDFGWTNGGNGDFTLLAYTGGSNSVNSPGTGTWSDVNSSSDWTTIGNYENATNSGYYAVNQNAPIVESKFWLLGAYNSVFDKNGEASLSENNDAFKIRGLKALTQSNDVSSPSAFALLLMGLGGLYIRRNKKA</sequence>
<keyword evidence="1" id="KW-0732">Signal</keyword>
<organism evidence="2 3">
    <name type="scientific">Paraglaciecola algarum</name>
    <dbReference type="NCBI Taxonomy" id="3050085"/>
    <lineage>
        <taxon>Bacteria</taxon>
        <taxon>Pseudomonadati</taxon>
        <taxon>Pseudomonadota</taxon>
        <taxon>Gammaproteobacteria</taxon>
        <taxon>Alteromonadales</taxon>
        <taxon>Alteromonadaceae</taxon>
        <taxon>Paraglaciecola</taxon>
    </lineage>
</organism>
<dbReference type="EMBL" id="JAKGAS010000011">
    <property type="protein sequence ID" value="MCF2949823.1"/>
    <property type="molecule type" value="Genomic_DNA"/>
</dbReference>
<gene>
    <name evidence="2" type="ORF">L0668_17020</name>
</gene>
<proteinExistence type="predicted"/>
<comment type="caution">
    <text evidence="2">The sequence shown here is derived from an EMBL/GenBank/DDBJ whole genome shotgun (WGS) entry which is preliminary data.</text>
</comment>
<protein>
    <recommendedName>
        <fullName evidence="4">PEP-CTERM sorting domain-containing protein</fullName>
    </recommendedName>
</protein>
<feature type="signal peptide" evidence="1">
    <location>
        <begin position="1"/>
        <end position="22"/>
    </location>
</feature>
<name>A0ABS9DCU5_9ALTE</name>
<reference evidence="2 3" key="1">
    <citation type="submission" date="2022-01" db="EMBL/GenBank/DDBJ databases">
        <title>Paraglaciecola sp. G1-23.</title>
        <authorList>
            <person name="Jin M.S."/>
            <person name="Han D.M."/>
            <person name="Kim H.M."/>
            <person name="Jeon C.O."/>
        </authorList>
    </citation>
    <scope>NUCLEOTIDE SEQUENCE [LARGE SCALE GENOMIC DNA]</scope>
    <source>
        <strain evidence="2 3">G1-23</strain>
    </source>
</reference>
<evidence type="ECO:0000313" key="3">
    <source>
        <dbReference type="Proteomes" id="UP001521137"/>
    </source>
</evidence>
<evidence type="ECO:0008006" key="4">
    <source>
        <dbReference type="Google" id="ProtNLM"/>
    </source>
</evidence>
<dbReference type="Proteomes" id="UP001521137">
    <property type="component" value="Unassembled WGS sequence"/>
</dbReference>
<keyword evidence="3" id="KW-1185">Reference proteome</keyword>
<dbReference type="NCBIfam" id="NF041927">
    <property type="entry name" value="Xrt_dep_XDP1"/>
    <property type="match status" value="1"/>
</dbReference>
<dbReference type="InterPro" id="IPR049672">
    <property type="entry name" value="Xrt_dep_XDP1"/>
</dbReference>